<dbReference type="Gene3D" id="3.30.300.30">
    <property type="match status" value="1"/>
</dbReference>
<keyword evidence="2" id="KW-0436">Ligase</keyword>
<evidence type="ECO:0000259" key="7">
    <source>
        <dbReference type="Pfam" id="PF13193"/>
    </source>
</evidence>
<comment type="catalytic activity">
    <reaction evidence="5">
        <text>tetracosanoate + ATP + CoA = tetracosanoyl-CoA + AMP + diphosphate</text>
        <dbReference type="Rhea" id="RHEA:33639"/>
        <dbReference type="ChEBI" id="CHEBI:30616"/>
        <dbReference type="ChEBI" id="CHEBI:31014"/>
        <dbReference type="ChEBI" id="CHEBI:33019"/>
        <dbReference type="ChEBI" id="CHEBI:57287"/>
        <dbReference type="ChEBI" id="CHEBI:65052"/>
        <dbReference type="ChEBI" id="CHEBI:456215"/>
    </reaction>
    <physiologicalReaction direction="left-to-right" evidence="5">
        <dbReference type="Rhea" id="RHEA:33640"/>
    </physiologicalReaction>
</comment>
<evidence type="ECO:0000313" key="9">
    <source>
        <dbReference type="Proteomes" id="UP000837857"/>
    </source>
</evidence>
<dbReference type="InterPro" id="IPR020845">
    <property type="entry name" value="AMP-binding_CS"/>
</dbReference>
<evidence type="ECO:0000313" key="8">
    <source>
        <dbReference type="EMBL" id="CAH2066409.1"/>
    </source>
</evidence>
<dbReference type="InterPro" id="IPR042099">
    <property type="entry name" value="ANL_N_sf"/>
</dbReference>
<feature type="domain" description="AMP-dependent synthetase/ligase" evidence="6">
    <location>
        <begin position="36"/>
        <end position="390"/>
    </location>
</feature>
<gene>
    <name evidence="8" type="ORF">IPOD504_LOCUS13416</name>
</gene>
<feature type="domain" description="AMP-binding enzyme C-terminal" evidence="7">
    <location>
        <begin position="479"/>
        <end position="554"/>
    </location>
</feature>
<comment type="catalytic activity">
    <reaction evidence="3">
        <text>a very long-chain fatty acid + ATP + CoA = a very long-chain fatty acyl-CoA + AMP + diphosphate</text>
        <dbReference type="Rhea" id="RHEA:54536"/>
        <dbReference type="ChEBI" id="CHEBI:30616"/>
        <dbReference type="ChEBI" id="CHEBI:33019"/>
        <dbReference type="ChEBI" id="CHEBI:57287"/>
        <dbReference type="ChEBI" id="CHEBI:58950"/>
        <dbReference type="ChEBI" id="CHEBI:138261"/>
        <dbReference type="ChEBI" id="CHEBI:456215"/>
    </reaction>
    <physiologicalReaction direction="left-to-right" evidence="3">
        <dbReference type="Rhea" id="RHEA:54537"/>
    </physiologicalReaction>
</comment>
<dbReference type="InterPro" id="IPR045851">
    <property type="entry name" value="AMP-bd_C_sf"/>
</dbReference>
<dbReference type="Pfam" id="PF00501">
    <property type="entry name" value="AMP-binding"/>
    <property type="match status" value="1"/>
</dbReference>
<evidence type="ECO:0000259" key="6">
    <source>
        <dbReference type="Pfam" id="PF00501"/>
    </source>
</evidence>
<dbReference type="InterPro" id="IPR025110">
    <property type="entry name" value="AMP-bd_C"/>
</dbReference>
<dbReference type="Pfam" id="PF13193">
    <property type="entry name" value="AMP-binding_C"/>
    <property type="match status" value="1"/>
</dbReference>
<dbReference type="PANTHER" id="PTHR43107">
    <property type="entry name" value="LONG-CHAIN FATTY ACID TRANSPORT PROTEIN"/>
    <property type="match status" value="1"/>
</dbReference>
<dbReference type="InterPro" id="IPR000873">
    <property type="entry name" value="AMP-dep_synth/lig_dom"/>
</dbReference>
<feature type="non-terminal residue" evidence="8">
    <location>
        <position position="603"/>
    </location>
</feature>
<accession>A0ABN8ISW6</accession>
<evidence type="ECO:0000256" key="3">
    <source>
        <dbReference type="ARBA" id="ARBA00036527"/>
    </source>
</evidence>
<keyword evidence="9" id="KW-1185">Reference proteome</keyword>
<dbReference type="PANTHER" id="PTHR43107:SF21">
    <property type="entry name" value="FATTY ACID TRANSPORT PROTEIN 1, ISOFORM F-RELATED"/>
    <property type="match status" value="1"/>
</dbReference>
<name>A0ABN8ISW6_9NEOP</name>
<evidence type="ECO:0000256" key="5">
    <source>
        <dbReference type="ARBA" id="ARBA00048666"/>
    </source>
</evidence>
<evidence type="ECO:0000256" key="2">
    <source>
        <dbReference type="ARBA" id="ARBA00022598"/>
    </source>
</evidence>
<dbReference type="SUPFAM" id="SSF56801">
    <property type="entry name" value="Acetyl-CoA synthetase-like"/>
    <property type="match status" value="1"/>
</dbReference>
<sequence>MTAPRDIRALICYFKILILTWQLTRKNWTLPDIFHYVVQRHPEKPCFLFQDEIWTFKEVEDFSLRVSAVLKAKGVKNGNIVGLFVNNCPQLPALWLGNARLGGITPLINTNQRGNALIHSINVAKCDILIFSDQYQAAVQEIASQLDPSIKLFKFTHRPLNCSQSSAKGGGDEIGDFTTMLETTPPAPWSLADAQGFHGKLLYIYTSGTTGLPKAAVISNSRFVFMASAIHHMRLNSSDTIYCPLPLYHTAGGVISVGQALIFGCTVALKPKFSASQYFPDCAKFKATVAHYIGEMCRYVLATPPSAADTEHSVRVIFGNGLRPQIWNEFVKRFNIKYVLEFYGATEGNANIANTDGTPGAIGFVSRILPSIYPIAIIKVDQETGEPIRDSRGLCQLANPEEPGVFIGKISPNNPTREYLGYVDKSASEKKIVRDVFKYGNSAFISGDILVADEFGYLYFRDRTGDTFRWRGENVSTTEVEAAISRAADHRDAVVYGVLVPNTEGRAGMCGIVDADGTLQLERLARDLERDLPAYARPVFIRVMTSVDMTGTFKMKKVDLQKEGFDPSLMKGDKLYYLDLKQGCYLPLGSEEYEKICNGLLRL</sequence>
<proteinExistence type="inferred from homology"/>
<reference evidence="8" key="1">
    <citation type="submission" date="2022-03" db="EMBL/GenBank/DDBJ databases">
        <authorList>
            <person name="Martin H S."/>
        </authorList>
    </citation>
    <scope>NUCLEOTIDE SEQUENCE</scope>
</reference>
<evidence type="ECO:0000256" key="1">
    <source>
        <dbReference type="ARBA" id="ARBA00006432"/>
    </source>
</evidence>
<dbReference type="Gene3D" id="3.40.50.12780">
    <property type="entry name" value="N-terminal domain of ligase-like"/>
    <property type="match status" value="1"/>
</dbReference>
<dbReference type="EMBL" id="OW152816">
    <property type="protein sequence ID" value="CAH2066409.1"/>
    <property type="molecule type" value="Genomic_DNA"/>
</dbReference>
<protein>
    <recommendedName>
        <fullName evidence="4">Long-chain-fatty-acid--CoA ligase</fullName>
    </recommendedName>
</protein>
<dbReference type="Proteomes" id="UP000837857">
    <property type="component" value="Chromosome 4"/>
</dbReference>
<evidence type="ECO:0000256" key="4">
    <source>
        <dbReference type="ARBA" id="ARBA00041297"/>
    </source>
</evidence>
<comment type="similarity">
    <text evidence="1">Belongs to the ATP-dependent AMP-binding enzyme family.</text>
</comment>
<organism evidence="8 9">
    <name type="scientific">Iphiclides podalirius</name>
    <name type="common">scarce swallowtail</name>
    <dbReference type="NCBI Taxonomy" id="110791"/>
    <lineage>
        <taxon>Eukaryota</taxon>
        <taxon>Metazoa</taxon>
        <taxon>Ecdysozoa</taxon>
        <taxon>Arthropoda</taxon>
        <taxon>Hexapoda</taxon>
        <taxon>Insecta</taxon>
        <taxon>Pterygota</taxon>
        <taxon>Neoptera</taxon>
        <taxon>Endopterygota</taxon>
        <taxon>Lepidoptera</taxon>
        <taxon>Glossata</taxon>
        <taxon>Ditrysia</taxon>
        <taxon>Papilionoidea</taxon>
        <taxon>Papilionidae</taxon>
        <taxon>Papilioninae</taxon>
        <taxon>Iphiclides</taxon>
    </lineage>
</organism>
<dbReference type="PROSITE" id="PS00455">
    <property type="entry name" value="AMP_BINDING"/>
    <property type="match status" value="1"/>
</dbReference>